<comment type="caution">
    <text evidence="1">The sequence shown here is derived from an EMBL/GenBank/DDBJ whole genome shotgun (WGS) entry which is preliminary data.</text>
</comment>
<dbReference type="SMART" id="SM00173">
    <property type="entry name" value="RAS"/>
    <property type="match status" value="1"/>
</dbReference>
<gene>
    <name evidence="1" type="ORF">G2W53_027705</name>
</gene>
<keyword evidence="2" id="KW-1185">Reference proteome</keyword>
<dbReference type="SMART" id="SM00174">
    <property type="entry name" value="RHO"/>
    <property type="match status" value="1"/>
</dbReference>
<dbReference type="Pfam" id="PF00071">
    <property type="entry name" value="Ras"/>
    <property type="match status" value="1"/>
</dbReference>
<dbReference type="PRINTS" id="PR00449">
    <property type="entry name" value="RASTRNSFRMNG"/>
</dbReference>
<dbReference type="InterPro" id="IPR027417">
    <property type="entry name" value="P-loop_NTPase"/>
</dbReference>
<name>A0A834TJR7_9FABA</name>
<dbReference type="GO" id="GO:0003924">
    <property type="term" value="F:GTPase activity"/>
    <property type="evidence" value="ECO:0007669"/>
    <property type="project" value="InterPro"/>
</dbReference>
<dbReference type="PROSITE" id="PS51421">
    <property type="entry name" value="RAS"/>
    <property type="match status" value="1"/>
</dbReference>
<dbReference type="SMART" id="SM00175">
    <property type="entry name" value="RAB"/>
    <property type="match status" value="1"/>
</dbReference>
<dbReference type="GO" id="GO:0005525">
    <property type="term" value="F:GTP binding"/>
    <property type="evidence" value="ECO:0007669"/>
    <property type="project" value="InterPro"/>
</dbReference>
<dbReference type="SUPFAM" id="SSF52540">
    <property type="entry name" value="P-loop containing nucleoside triphosphate hydrolases"/>
    <property type="match status" value="1"/>
</dbReference>
<proteinExistence type="predicted"/>
<organism evidence="1 2">
    <name type="scientific">Senna tora</name>
    <dbReference type="NCBI Taxonomy" id="362788"/>
    <lineage>
        <taxon>Eukaryota</taxon>
        <taxon>Viridiplantae</taxon>
        <taxon>Streptophyta</taxon>
        <taxon>Embryophyta</taxon>
        <taxon>Tracheophyta</taxon>
        <taxon>Spermatophyta</taxon>
        <taxon>Magnoliopsida</taxon>
        <taxon>eudicotyledons</taxon>
        <taxon>Gunneridae</taxon>
        <taxon>Pentapetalae</taxon>
        <taxon>rosids</taxon>
        <taxon>fabids</taxon>
        <taxon>Fabales</taxon>
        <taxon>Fabaceae</taxon>
        <taxon>Caesalpinioideae</taxon>
        <taxon>Cassia clade</taxon>
        <taxon>Senna</taxon>
    </lineage>
</organism>
<dbReference type="PANTHER" id="PTHR47979">
    <property type="entry name" value="DRAB11-RELATED"/>
    <property type="match status" value="1"/>
</dbReference>
<evidence type="ECO:0000313" key="2">
    <source>
        <dbReference type="Proteomes" id="UP000634136"/>
    </source>
</evidence>
<dbReference type="AlphaFoldDB" id="A0A834TJR7"/>
<evidence type="ECO:0000313" key="1">
    <source>
        <dbReference type="EMBL" id="KAF7822250.1"/>
    </source>
</evidence>
<dbReference type="PROSITE" id="PS51419">
    <property type="entry name" value="RAB"/>
    <property type="match status" value="1"/>
</dbReference>
<dbReference type="Gene3D" id="3.40.50.300">
    <property type="entry name" value="P-loop containing nucleotide triphosphate hydrolases"/>
    <property type="match status" value="1"/>
</dbReference>
<dbReference type="OrthoDB" id="9989112at2759"/>
<sequence length="186" mass="20862">MGALLVYDITRRATFESVRKWLRELREYGNQDMVVILVGNKCDLKESRQVEEEEGRVVAEEEGLCFMETSALQNLNVEEAFLEMITKIHDVTIHKSLEAKRNDTLSMMMNLSNGKEISLDDEGNLKILIGNMYTVTGFALQYLSVATSQDLISLSSKSLVFGVYAAADKFFDTVSGDLGLDLCLRS</sequence>
<reference evidence="1" key="1">
    <citation type="submission" date="2020-09" db="EMBL/GenBank/DDBJ databases">
        <title>Genome-Enabled Discovery of Anthraquinone Biosynthesis in Senna tora.</title>
        <authorList>
            <person name="Kang S.-H."/>
            <person name="Pandey R.P."/>
            <person name="Lee C.-M."/>
            <person name="Sim J.-S."/>
            <person name="Jeong J.-T."/>
            <person name="Choi B.-S."/>
            <person name="Jung M."/>
            <person name="Ginzburg D."/>
            <person name="Zhao K."/>
            <person name="Won S.Y."/>
            <person name="Oh T.-J."/>
            <person name="Yu Y."/>
            <person name="Kim N.-H."/>
            <person name="Lee O.R."/>
            <person name="Lee T.-H."/>
            <person name="Bashyal P."/>
            <person name="Kim T.-S."/>
            <person name="Lee W.-H."/>
            <person name="Kawkins C."/>
            <person name="Kim C.-K."/>
            <person name="Kim J.S."/>
            <person name="Ahn B.O."/>
            <person name="Rhee S.Y."/>
            <person name="Sohng J.K."/>
        </authorList>
    </citation>
    <scope>NUCLEOTIDE SEQUENCE</scope>
    <source>
        <tissue evidence="1">Leaf</tissue>
    </source>
</reference>
<dbReference type="EMBL" id="JAAIUW010000008">
    <property type="protein sequence ID" value="KAF7822250.1"/>
    <property type="molecule type" value="Genomic_DNA"/>
</dbReference>
<accession>A0A834TJR7</accession>
<protein>
    <submittedName>
        <fullName evidence="1">Ras-related protein RABA6b</fullName>
    </submittedName>
</protein>
<dbReference type="InterPro" id="IPR001806">
    <property type="entry name" value="Small_GTPase"/>
</dbReference>
<dbReference type="Proteomes" id="UP000634136">
    <property type="component" value="Unassembled WGS sequence"/>
</dbReference>
<dbReference type="InterPro" id="IPR050209">
    <property type="entry name" value="Rab_GTPases_membrane_traffic"/>
</dbReference>